<evidence type="ECO:0000313" key="3">
    <source>
        <dbReference type="Proteomes" id="UP000564885"/>
    </source>
</evidence>
<keyword evidence="1" id="KW-0472">Membrane</keyword>
<feature type="transmembrane region" description="Helical" evidence="1">
    <location>
        <begin position="61"/>
        <end position="83"/>
    </location>
</feature>
<gene>
    <name evidence="2" type="ORF">HJG44_11250</name>
</gene>
<keyword evidence="1" id="KW-1133">Transmembrane helix</keyword>
<feature type="transmembrane region" description="Helical" evidence="1">
    <location>
        <begin position="21"/>
        <end position="41"/>
    </location>
</feature>
<protein>
    <submittedName>
        <fullName evidence="2">Uncharacterized protein</fullName>
    </submittedName>
</protein>
<evidence type="ECO:0000256" key="1">
    <source>
        <dbReference type="SAM" id="Phobius"/>
    </source>
</evidence>
<accession>A0A849I5I0</accession>
<reference evidence="2 3" key="1">
    <citation type="submission" date="2020-04" db="EMBL/GenBank/DDBJ databases">
        <title>Enterovirga sp. isolate from soil.</title>
        <authorList>
            <person name="Chea S."/>
            <person name="Kim D.-U."/>
        </authorList>
    </citation>
    <scope>NUCLEOTIDE SEQUENCE [LARGE SCALE GENOMIC DNA]</scope>
    <source>
        <strain evidence="2 3">DB1703</strain>
    </source>
</reference>
<name>A0A849I5I0_9HYPH</name>
<evidence type="ECO:0000313" key="2">
    <source>
        <dbReference type="EMBL" id="NNM72954.1"/>
    </source>
</evidence>
<sequence>MRGERAPDEFTRLHRIFTEHLGLAVGFAWAASAYAAAYAPWVRNIRGLIDPFARPESTASYLFALPALMTVAWLCLAFGGEAFRRTRVLKNQSLEFGLSGLVAFAVFCMAVYRAVTAYSLGL</sequence>
<comment type="caution">
    <text evidence="2">The sequence shown here is derived from an EMBL/GenBank/DDBJ whole genome shotgun (WGS) entry which is preliminary data.</text>
</comment>
<dbReference type="EMBL" id="JABEPP010000003">
    <property type="protein sequence ID" value="NNM72954.1"/>
    <property type="molecule type" value="Genomic_DNA"/>
</dbReference>
<dbReference type="AlphaFoldDB" id="A0A849I5I0"/>
<proteinExistence type="predicted"/>
<organism evidence="2 3">
    <name type="scientific">Enterovirga aerilata</name>
    <dbReference type="NCBI Taxonomy" id="2730920"/>
    <lineage>
        <taxon>Bacteria</taxon>
        <taxon>Pseudomonadati</taxon>
        <taxon>Pseudomonadota</taxon>
        <taxon>Alphaproteobacteria</taxon>
        <taxon>Hyphomicrobiales</taxon>
        <taxon>Methylobacteriaceae</taxon>
        <taxon>Enterovirga</taxon>
    </lineage>
</organism>
<keyword evidence="3" id="KW-1185">Reference proteome</keyword>
<keyword evidence="1" id="KW-0812">Transmembrane</keyword>
<feature type="transmembrane region" description="Helical" evidence="1">
    <location>
        <begin position="95"/>
        <end position="115"/>
    </location>
</feature>
<dbReference type="Proteomes" id="UP000564885">
    <property type="component" value="Unassembled WGS sequence"/>
</dbReference>